<protein>
    <submittedName>
        <fullName evidence="1">Uncharacterized protein</fullName>
    </submittedName>
</protein>
<dbReference type="Proteomes" id="UP000010422">
    <property type="component" value="Unassembled WGS sequence"/>
</dbReference>
<dbReference type="VEuPathDB" id="FungiDB:PNEJI1_000611"/>
<dbReference type="AlphaFoldDB" id="L0PE22"/>
<dbReference type="EMBL" id="CAKM01000253">
    <property type="protein sequence ID" value="CCJ30462.1"/>
    <property type="molecule type" value="Genomic_DNA"/>
</dbReference>
<sequence length="103" mass="11647">MNTIIVDTSSDPADRPMLIKELRKANVICLVYADSYSGERVSLFWLPFFRSLGVNLPVVLCANKCDNLEADGSLIIEEEMLPIMKEFKEVESCIRLASLFVFI</sequence>
<dbReference type="Gene3D" id="3.40.50.300">
    <property type="entry name" value="P-loop containing nucleotide triphosphate hydrolases"/>
    <property type="match status" value="1"/>
</dbReference>
<gene>
    <name evidence="1" type="ORF">PNEJI1_000611</name>
</gene>
<evidence type="ECO:0000313" key="2">
    <source>
        <dbReference type="Proteomes" id="UP000010422"/>
    </source>
</evidence>
<organism evidence="2">
    <name type="scientific">Pneumocystis jirovecii</name>
    <name type="common">Human pneumocystis pneumonia agent</name>
    <dbReference type="NCBI Taxonomy" id="42068"/>
    <lineage>
        <taxon>Eukaryota</taxon>
        <taxon>Fungi</taxon>
        <taxon>Dikarya</taxon>
        <taxon>Ascomycota</taxon>
        <taxon>Taphrinomycotina</taxon>
        <taxon>Pneumocystomycetes</taxon>
        <taxon>Pneumocystaceae</taxon>
        <taxon>Pneumocystis</taxon>
    </lineage>
</organism>
<accession>L0PE22</accession>
<comment type="caution">
    <text evidence="1">The sequence shown here is derived from an EMBL/GenBank/DDBJ whole genome shotgun (WGS) entry which is preliminary data.</text>
</comment>
<dbReference type="InParanoid" id="L0PE22"/>
<dbReference type="InterPro" id="IPR027417">
    <property type="entry name" value="P-loop_NTPase"/>
</dbReference>
<reference evidence="1 2" key="1">
    <citation type="journal article" date="2012" name="MBio">
        <title>De novo assembly of the Pneumocystis jirovecii genome from a single bronchoalveolar lavage fluid specimen from a patient.</title>
        <authorList>
            <person name="Cisse O.H."/>
            <person name="Pagni M."/>
            <person name="Hauser P.M."/>
        </authorList>
    </citation>
    <scope>NUCLEOTIDE SEQUENCE [LARGE SCALE GENOMIC DNA]</scope>
    <source>
        <strain evidence="1 2">SE8</strain>
    </source>
</reference>
<evidence type="ECO:0000313" key="1">
    <source>
        <dbReference type="EMBL" id="CCJ30462.1"/>
    </source>
</evidence>
<name>L0PE22_PNEJI</name>
<dbReference type="SUPFAM" id="SSF52540">
    <property type="entry name" value="P-loop containing nucleoside triphosphate hydrolases"/>
    <property type="match status" value="1"/>
</dbReference>
<proteinExistence type="predicted"/>
<dbReference type="STRING" id="1209962.L0PE22"/>